<comment type="caution">
    <text evidence="2">The sequence shown here is derived from an EMBL/GenBank/DDBJ whole genome shotgun (WGS) entry which is preliminary data.</text>
</comment>
<protein>
    <recommendedName>
        <fullName evidence="4">DUF5050 domain-containing protein</fullName>
    </recommendedName>
</protein>
<gene>
    <name evidence="2" type="ORF">IAD01_06540</name>
</gene>
<evidence type="ECO:0000313" key="2">
    <source>
        <dbReference type="EMBL" id="HIS25042.1"/>
    </source>
</evidence>
<evidence type="ECO:0000256" key="1">
    <source>
        <dbReference type="SAM" id="SignalP"/>
    </source>
</evidence>
<dbReference type="EMBL" id="DVIR01000059">
    <property type="protein sequence ID" value="HIS25042.1"/>
    <property type="molecule type" value="Genomic_DNA"/>
</dbReference>
<dbReference type="PROSITE" id="PS51257">
    <property type="entry name" value="PROKAR_LIPOPROTEIN"/>
    <property type="match status" value="1"/>
</dbReference>
<feature type="signal peptide" evidence="1">
    <location>
        <begin position="1"/>
        <end position="24"/>
    </location>
</feature>
<reference evidence="2" key="2">
    <citation type="journal article" date="2021" name="PeerJ">
        <title>Extensive microbial diversity within the chicken gut microbiome revealed by metagenomics and culture.</title>
        <authorList>
            <person name="Gilroy R."/>
            <person name="Ravi A."/>
            <person name="Getino M."/>
            <person name="Pursley I."/>
            <person name="Horton D.L."/>
            <person name="Alikhan N.F."/>
            <person name="Baker D."/>
            <person name="Gharbi K."/>
            <person name="Hall N."/>
            <person name="Watson M."/>
            <person name="Adriaenssens E.M."/>
            <person name="Foster-Nyarko E."/>
            <person name="Jarju S."/>
            <person name="Secka A."/>
            <person name="Antonio M."/>
            <person name="Oren A."/>
            <person name="Chaudhuri R.R."/>
            <person name="La Ragione R."/>
            <person name="Hildebrand F."/>
            <person name="Pallen M.J."/>
        </authorList>
    </citation>
    <scope>NUCLEOTIDE SEQUENCE</scope>
    <source>
        <strain evidence="2">CHK157-1446</strain>
    </source>
</reference>
<accession>A0A9D1EQ54</accession>
<evidence type="ECO:0000313" key="3">
    <source>
        <dbReference type="Proteomes" id="UP000823982"/>
    </source>
</evidence>
<dbReference type="SUPFAM" id="SSF82171">
    <property type="entry name" value="DPP6 N-terminal domain-like"/>
    <property type="match status" value="1"/>
</dbReference>
<evidence type="ECO:0008006" key="4">
    <source>
        <dbReference type="Google" id="ProtNLM"/>
    </source>
</evidence>
<dbReference type="Proteomes" id="UP000823982">
    <property type="component" value="Unassembled WGS sequence"/>
</dbReference>
<dbReference type="AlphaFoldDB" id="A0A9D1EQ54"/>
<name>A0A9D1EQ54_9FIRM</name>
<sequence length="387" mass="42000">MKKGTAKTAALLLCAAALFTSCGAGDSGKTKDYNQMFNQRWYNQSCASEDAIYFVSDYKLMFYDIASGITAPLCAKPECSHDTSDCNAYYNGSGLSMYDGKLYWVQQTSAGCDIVCENPDGTGRMTVRSVENGVAGEELFGAGGMNPETAFHRGNVFYALTVGDISQGEQTTFAAVTQTKLTGSDGAAVIYRNDDMSQISIKPHGDSVYMFALGKDNSTLEIYRHDIQSGEGEVLYSGACPIAEQSGNFRAVVFDDMIMLVSNAGVYQYEFANSSLNELYKLDTEADSYYPCGIADGYVICGRSNGSSYSVRTIDFDGGVISDTTISHPDIDENLIYFPIGIQGDTIYIVASMWSNATPYVVLFDVDARSGEYSVLWSNKDDVDTAN</sequence>
<feature type="chain" id="PRO_5039600010" description="DUF5050 domain-containing protein" evidence="1">
    <location>
        <begin position="25"/>
        <end position="387"/>
    </location>
</feature>
<reference evidence="2" key="1">
    <citation type="submission" date="2020-10" db="EMBL/GenBank/DDBJ databases">
        <authorList>
            <person name="Gilroy R."/>
        </authorList>
    </citation>
    <scope>NUCLEOTIDE SEQUENCE</scope>
    <source>
        <strain evidence="2">CHK157-1446</strain>
    </source>
</reference>
<organism evidence="2 3">
    <name type="scientific">Candidatus Faeciplasma gallinarum</name>
    <dbReference type="NCBI Taxonomy" id="2840799"/>
    <lineage>
        <taxon>Bacteria</taxon>
        <taxon>Bacillati</taxon>
        <taxon>Bacillota</taxon>
        <taxon>Clostridia</taxon>
        <taxon>Eubacteriales</taxon>
        <taxon>Oscillospiraceae</taxon>
        <taxon>Oscillospiraceae incertae sedis</taxon>
        <taxon>Candidatus Faeciplasma</taxon>
    </lineage>
</organism>
<proteinExistence type="predicted"/>
<keyword evidence="1" id="KW-0732">Signal</keyword>